<dbReference type="CDD" id="cd16520">
    <property type="entry name" value="RING-HC_MIBs-like"/>
    <property type="match status" value="1"/>
</dbReference>
<dbReference type="InterPro" id="IPR001841">
    <property type="entry name" value="Znf_RING"/>
</dbReference>
<name>A0A5E8CKE3_9ZZZZ</name>
<feature type="compositionally biased region" description="Basic and acidic residues" evidence="1">
    <location>
        <begin position="196"/>
        <end position="205"/>
    </location>
</feature>
<dbReference type="EMBL" id="CABVLZ010000003">
    <property type="protein sequence ID" value="VVU95139.1"/>
    <property type="molecule type" value="Genomic_DNA"/>
</dbReference>
<evidence type="ECO:0000256" key="1">
    <source>
        <dbReference type="SAM" id="MobiDB-lite"/>
    </source>
</evidence>
<reference evidence="4" key="1">
    <citation type="submission" date="2019-09" db="EMBL/GenBank/DDBJ databases">
        <authorList>
            <person name="Needham M D."/>
        </authorList>
    </citation>
    <scope>NUCLEOTIDE SEQUENCE</scope>
</reference>
<accession>A0A5E8CKE3</accession>
<dbReference type="InterPro" id="IPR003323">
    <property type="entry name" value="OTU_dom"/>
</dbReference>
<dbReference type="PROSITE" id="PS50089">
    <property type="entry name" value="ZF_RING_2"/>
    <property type="match status" value="1"/>
</dbReference>
<dbReference type="PROSITE" id="PS50802">
    <property type="entry name" value="OTU"/>
    <property type="match status" value="1"/>
</dbReference>
<dbReference type="InterPro" id="IPR038765">
    <property type="entry name" value="Papain-like_cys_pep_sf"/>
</dbReference>
<protein>
    <recommendedName>
        <fullName evidence="5">OTU-like cysteine protease</fullName>
    </recommendedName>
</protein>
<dbReference type="CDD" id="cd22744">
    <property type="entry name" value="OTU"/>
    <property type="match status" value="1"/>
</dbReference>
<dbReference type="AlphaFoldDB" id="A0A5E8CKE3"/>
<dbReference type="Pfam" id="PF13920">
    <property type="entry name" value="zf-C3HC4_3"/>
    <property type="match status" value="1"/>
</dbReference>
<evidence type="ECO:0000313" key="4">
    <source>
        <dbReference type="EMBL" id="VVU95139.1"/>
    </source>
</evidence>
<dbReference type="InterPro" id="IPR013083">
    <property type="entry name" value="Znf_RING/FYVE/PHD"/>
</dbReference>
<dbReference type="SUPFAM" id="SSF54001">
    <property type="entry name" value="Cysteine proteinases"/>
    <property type="match status" value="1"/>
</dbReference>
<dbReference type="Gene3D" id="3.90.70.80">
    <property type="match status" value="1"/>
</dbReference>
<evidence type="ECO:0000259" key="2">
    <source>
        <dbReference type="PROSITE" id="PS50089"/>
    </source>
</evidence>
<evidence type="ECO:0008006" key="5">
    <source>
        <dbReference type="Google" id="ProtNLM"/>
    </source>
</evidence>
<feature type="domain" description="OTU" evidence="3">
    <location>
        <begin position="915"/>
        <end position="1076"/>
    </location>
</feature>
<gene>
    <name evidence="4" type="ORF">CPAV1605_864</name>
</gene>
<dbReference type="SUPFAM" id="SSF57850">
    <property type="entry name" value="RING/U-box"/>
    <property type="match status" value="1"/>
</dbReference>
<proteinExistence type="predicted"/>
<feature type="region of interest" description="Disordered" evidence="1">
    <location>
        <begin position="179"/>
        <end position="207"/>
    </location>
</feature>
<evidence type="ECO:0000259" key="3">
    <source>
        <dbReference type="PROSITE" id="PS50802"/>
    </source>
</evidence>
<sequence length="1108" mass="126245">MSARDSTPNSLTIFYFLQQNIVFSSDINKTEIPPVEKILFLEILRRHYDISNVEEHLKQNPGLLRVLVQSLQKDQELVNLISTSVMSHPSWFIADEGDNLQSYLTHVEEANPGLYRRIIELLSSSPECCVCMESVTDTVFHCGHGTCSTCQGRLERCPLCRDYIQSRTPKEELEAELEAHKRAKEEAAASAAARGEGSKEEDKTPKKIKLQLVANKEEYIRNRIRILANSKNRLRPDNKEELTLISKEYPQDLIRVLGEIQSEEMLTYVAALLFPPITSSPWTVEEERRVAEIAKVLTNPNRLYRFLAVLNGNDPDTSSKVNLKIPRRLRRWIIEILNKMKPEAALNMINSNTIFWKLLFKAIHINEYAKDKKYMNVQIIENALRKKVLSPILEAYAIKSGLNVEDKKIQIITTEGQLNQAFSSKNKEEAIKILLNNRGMLFRNFRRLLAKFDLTKEEIDLIMEKGMEQLAPNQLLDLRHVLENQLILQQAAKGGELLDHPVVMTSKGTLKDDYGAKDRINPDILAYCLDNLLVILLGKMKKIEGVTTLIIDEEADLQLVNKSEYAKTPAWTDKILTRGDRIPIGIDDDLIAYIYWQNTEDGRSVDLDLSVYGLDQYFESETMEWKCDYTNTRGFGGLMLHSGDITDAPDGASEHVVFNIRKLRAQYPNIKYLIISAFSYNNIPFEDMQQSLIGIGKDNKSGKGPMNSETLGVAMLRGNSKINVCACVDLEDSTVEFMNLNIRKEYSGISYHSVASRKGDTDKSVDNFLKWRKFFSQPTHKYIAEHLPLAYDNVIVIDKDRVLLFKKEKGENEMQFLRRFLNREGGIDIASLDDYLKENSKDKFLYVGSKNINLPSNSIVLNKWKPDIGGDIEWISDAYSALAPDALDTEENELIDSLRVVLGEEGIINREGREFRIKKVDANGNCLFNSVLQQVNPGGNVTLLRKEIVAEIIKKSQISQAYKTNIITHIKDDWLSDHKSEIGEVTDEQMLEKYLKIINQDPIEEGDTVDGKKYSNAIFWGGHLELTELALKLGISIGLISSANDSILMIPHEAPQGPNTIYIYYTGSHYNIAQPVEVTADLAGGDIYYHKYLKYKRKYNELKKFKKN</sequence>
<feature type="domain" description="RING-type" evidence="2">
    <location>
        <begin position="128"/>
        <end position="161"/>
    </location>
</feature>
<dbReference type="Gene3D" id="2.60.60.30">
    <property type="entry name" value="sav2460 like domains"/>
    <property type="match status" value="1"/>
</dbReference>
<dbReference type="Gene3D" id="3.30.40.10">
    <property type="entry name" value="Zinc/RING finger domain, C3HC4 (zinc finger)"/>
    <property type="match status" value="1"/>
</dbReference>
<organism evidence="4">
    <name type="scientific">seawater metagenome</name>
    <dbReference type="NCBI Taxonomy" id="1561972"/>
    <lineage>
        <taxon>unclassified sequences</taxon>
        <taxon>metagenomes</taxon>
        <taxon>ecological metagenomes</taxon>
    </lineage>
</organism>